<sequence length="76" mass="8172">MEHQPRGRNAILLKSSAAATVAGDDGDMALTLLARSPRHRLASSSVCISLSLSLGMDSNRCSEIYIFGYDSLCVRD</sequence>
<organism evidence="1 3">
    <name type="scientific">Cucumis melo var. makuwa</name>
    <name type="common">Oriental melon</name>
    <dbReference type="NCBI Taxonomy" id="1194695"/>
    <lineage>
        <taxon>Eukaryota</taxon>
        <taxon>Viridiplantae</taxon>
        <taxon>Streptophyta</taxon>
        <taxon>Embryophyta</taxon>
        <taxon>Tracheophyta</taxon>
        <taxon>Spermatophyta</taxon>
        <taxon>Magnoliopsida</taxon>
        <taxon>eudicotyledons</taxon>
        <taxon>Gunneridae</taxon>
        <taxon>Pentapetalae</taxon>
        <taxon>rosids</taxon>
        <taxon>fabids</taxon>
        <taxon>Cucurbitales</taxon>
        <taxon>Cucurbitaceae</taxon>
        <taxon>Benincaseae</taxon>
        <taxon>Cucumis</taxon>
    </lineage>
</organism>
<evidence type="ECO:0000313" key="4">
    <source>
        <dbReference type="Proteomes" id="UP000321947"/>
    </source>
</evidence>
<evidence type="ECO:0000313" key="2">
    <source>
        <dbReference type="EMBL" id="TYJ99468.1"/>
    </source>
</evidence>
<evidence type="ECO:0000313" key="1">
    <source>
        <dbReference type="EMBL" id="KAA0045814.1"/>
    </source>
</evidence>
<proteinExistence type="predicted"/>
<dbReference type="Proteomes" id="UP000321947">
    <property type="component" value="Unassembled WGS sequence"/>
</dbReference>
<reference evidence="3 4" key="1">
    <citation type="submission" date="2019-08" db="EMBL/GenBank/DDBJ databases">
        <title>Draft genome sequences of two oriental melons (Cucumis melo L. var makuwa).</title>
        <authorList>
            <person name="Kwon S.-Y."/>
        </authorList>
    </citation>
    <scope>NUCLEOTIDE SEQUENCE [LARGE SCALE GENOMIC DNA]</scope>
    <source>
        <strain evidence="4">cv. Chang Bougi</strain>
        <strain evidence="3">cv. SW 3</strain>
        <tissue evidence="1">Leaf</tissue>
    </source>
</reference>
<evidence type="ECO:0000313" key="3">
    <source>
        <dbReference type="Proteomes" id="UP000321393"/>
    </source>
</evidence>
<dbReference type="EMBL" id="SSTE01014401">
    <property type="protein sequence ID" value="KAA0045814.1"/>
    <property type="molecule type" value="Genomic_DNA"/>
</dbReference>
<dbReference type="EMBL" id="SSTD01017674">
    <property type="protein sequence ID" value="TYJ99468.1"/>
    <property type="molecule type" value="Genomic_DNA"/>
</dbReference>
<accession>A0A5A7TRY9</accession>
<comment type="caution">
    <text evidence="1">The sequence shown here is derived from an EMBL/GenBank/DDBJ whole genome shotgun (WGS) entry which is preliminary data.</text>
</comment>
<protein>
    <submittedName>
        <fullName evidence="1">B3 domain-containing protein</fullName>
    </submittedName>
</protein>
<dbReference type="AlphaFoldDB" id="A0A5A7TRY9"/>
<dbReference type="Proteomes" id="UP000321393">
    <property type="component" value="Unassembled WGS sequence"/>
</dbReference>
<gene>
    <name evidence="2" type="ORF">E5676_scaffold123G00310</name>
    <name evidence="1" type="ORF">E6C27_scaffold243G003390</name>
</gene>
<name>A0A5A7TRY9_CUCMM</name>